<dbReference type="SUPFAM" id="SSF54106">
    <property type="entry name" value="LysM domain"/>
    <property type="match status" value="1"/>
</dbReference>
<dbReference type="EMBL" id="AP014938">
    <property type="protein sequence ID" value="BAS19506.1"/>
    <property type="molecule type" value="Genomic_DNA"/>
</dbReference>
<gene>
    <name evidence="4" type="ORF">RM6536_0259</name>
</gene>
<dbReference type="AlphaFoldDB" id="A0A0K2RXB5"/>
<evidence type="ECO:0000259" key="3">
    <source>
        <dbReference type="PROSITE" id="PS51782"/>
    </source>
</evidence>
<dbReference type="OMA" id="YRARTHY"/>
<name>A0A0K2RXB5_9MICC</name>
<dbReference type="PROSITE" id="PS51782">
    <property type="entry name" value="LYSM"/>
    <property type="match status" value="1"/>
</dbReference>
<dbReference type="InterPro" id="IPR018392">
    <property type="entry name" value="LysM"/>
</dbReference>
<feature type="domain" description="LysM" evidence="3">
    <location>
        <begin position="174"/>
        <end position="223"/>
    </location>
</feature>
<keyword evidence="2" id="KW-1133">Transmembrane helix</keyword>
<dbReference type="PATRIC" id="fig|43675.28.peg.264"/>
<keyword evidence="2" id="KW-0812">Transmembrane</keyword>
<dbReference type="InterPro" id="IPR036779">
    <property type="entry name" value="LysM_dom_sf"/>
</dbReference>
<proteinExistence type="predicted"/>
<keyword evidence="2" id="KW-0472">Membrane</keyword>
<reference evidence="5" key="1">
    <citation type="submission" date="2015-08" db="EMBL/GenBank/DDBJ databases">
        <title>Complete genome sequence of Rothia mucilaginosa strain NUM-Rm6536.</title>
        <authorList>
            <person name="Nambu T."/>
        </authorList>
    </citation>
    <scope>NUCLEOTIDE SEQUENCE [LARGE SCALE GENOMIC DNA]</scope>
    <source>
        <strain evidence="5">NUM-Rm6536</strain>
    </source>
</reference>
<feature type="region of interest" description="Disordered" evidence="1">
    <location>
        <begin position="31"/>
        <end position="81"/>
    </location>
</feature>
<dbReference type="Pfam" id="PF01476">
    <property type="entry name" value="LysM"/>
    <property type="match status" value="1"/>
</dbReference>
<accession>A0A0K2RXB5</accession>
<dbReference type="Gene3D" id="3.10.350.10">
    <property type="entry name" value="LysM domain"/>
    <property type="match status" value="1"/>
</dbReference>
<feature type="compositionally biased region" description="Low complexity" evidence="1">
    <location>
        <begin position="42"/>
        <end position="64"/>
    </location>
</feature>
<dbReference type="RefSeq" id="WP_012903895.1">
    <property type="nucleotide sequence ID" value="NZ_AP014938.1"/>
</dbReference>
<feature type="transmembrane region" description="Helical" evidence="2">
    <location>
        <begin position="137"/>
        <end position="158"/>
    </location>
</feature>
<dbReference type="CDD" id="cd00118">
    <property type="entry name" value="LysM"/>
    <property type="match status" value="1"/>
</dbReference>
<evidence type="ECO:0000256" key="1">
    <source>
        <dbReference type="SAM" id="MobiDB-lite"/>
    </source>
</evidence>
<evidence type="ECO:0000313" key="4">
    <source>
        <dbReference type="EMBL" id="BAS19506.1"/>
    </source>
</evidence>
<evidence type="ECO:0000313" key="5">
    <source>
        <dbReference type="Proteomes" id="UP000066203"/>
    </source>
</evidence>
<sequence>MTTAAPLASRGTSAHLPAGLVVLHPARTAPARNTAVRTAQGRSRVPASSQSVRSSRAAHAPRPAQVAQPTQAPGVATPVASTPAASIQAPVRSVASGAQAASDAQAPSVKSVLLAKGGELLREVPASIRRLGTPRGFLKGLPLLTLAALIVLGAISFFGPAASASMENASVTRTVVVVKHGETLWDIAQAVDPQGDTRDTVVRIMELNSLTSTSVDAGQRLEIPQPQR</sequence>
<dbReference type="SMART" id="SM00257">
    <property type="entry name" value="LysM"/>
    <property type="match status" value="1"/>
</dbReference>
<organism evidence="4">
    <name type="scientific">Rothia mucilaginosa</name>
    <dbReference type="NCBI Taxonomy" id="43675"/>
    <lineage>
        <taxon>Bacteria</taxon>
        <taxon>Bacillati</taxon>
        <taxon>Actinomycetota</taxon>
        <taxon>Actinomycetes</taxon>
        <taxon>Micrococcales</taxon>
        <taxon>Micrococcaceae</taxon>
        <taxon>Rothia</taxon>
    </lineage>
</organism>
<evidence type="ECO:0000256" key="2">
    <source>
        <dbReference type="SAM" id="Phobius"/>
    </source>
</evidence>
<dbReference type="Proteomes" id="UP000066203">
    <property type="component" value="Chromosome"/>
</dbReference>
<protein>
    <recommendedName>
        <fullName evidence="3">LysM domain-containing protein</fullName>
    </recommendedName>
</protein>